<dbReference type="Pfam" id="PF00583">
    <property type="entry name" value="Acetyltransf_1"/>
    <property type="match status" value="1"/>
</dbReference>
<dbReference type="InterPro" id="IPR016181">
    <property type="entry name" value="Acyl_CoA_acyltransferase"/>
</dbReference>
<gene>
    <name evidence="4" type="ORF">GCM10009750_22470</name>
</gene>
<keyword evidence="2" id="KW-0012">Acyltransferase</keyword>
<accession>A0ABN2MTL9</accession>
<dbReference type="CDD" id="cd04301">
    <property type="entry name" value="NAT_SF"/>
    <property type="match status" value="1"/>
</dbReference>
<organism evidence="4 5">
    <name type="scientific">Agromyces salentinus</name>
    <dbReference type="NCBI Taxonomy" id="269421"/>
    <lineage>
        <taxon>Bacteria</taxon>
        <taxon>Bacillati</taxon>
        <taxon>Actinomycetota</taxon>
        <taxon>Actinomycetes</taxon>
        <taxon>Micrococcales</taxon>
        <taxon>Microbacteriaceae</taxon>
        <taxon>Agromyces</taxon>
    </lineage>
</organism>
<evidence type="ECO:0000313" key="5">
    <source>
        <dbReference type="Proteomes" id="UP001501746"/>
    </source>
</evidence>
<dbReference type="PANTHER" id="PTHR43877">
    <property type="entry name" value="AMINOALKYLPHOSPHONATE N-ACETYLTRANSFERASE-RELATED-RELATED"/>
    <property type="match status" value="1"/>
</dbReference>
<reference evidence="4 5" key="1">
    <citation type="journal article" date="2019" name="Int. J. Syst. Evol. Microbiol.">
        <title>The Global Catalogue of Microorganisms (GCM) 10K type strain sequencing project: providing services to taxonomists for standard genome sequencing and annotation.</title>
        <authorList>
            <consortium name="The Broad Institute Genomics Platform"/>
            <consortium name="The Broad Institute Genome Sequencing Center for Infectious Disease"/>
            <person name="Wu L."/>
            <person name="Ma J."/>
        </authorList>
    </citation>
    <scope>NUCLEOTIDE SEQUENCE [LARGE SCALE GENOMIC DNA]</scope>
    <source>
        <strain evidence="4 5">JCM 14323</strain>
    </source>
</reference>
<protein>
    <submittedName>
        <fullName evidence="4">GNAT family N-acetyltransferase</fullName>
    </submittedName>
</protein>
<dbReference type="PANTHER" id="PTHR43877:SF2">
    <property type="entry name" value="AMINOALKYLPHOSPHONATE N-ACETYLTRANSFERASE-RELATED"/>
    <property type="match status" value="1"/>
</dbReference>
<evidence type="ECO:0000259" key="3">
    <source>
        <dbReference type="PROSITE" id="PS51186"/>
    </source>
</evidence>
<dbReference type="InterPro" id="IPR000182">
    <property type="entry name" value="GNAT_dom"/>
</dbReference>
<dbReference type="Gene3D" id="3.40.630.30">
    <property type="match status" value="1"/>
</dbReference>
<feature type="domain" description="N-acetyltransferase" evidence="3">
    <location>
        <begin position="41"/>
        <end position="181"/>
    </location>
</feature>
<name>A0ABN2MTL9_9MICO</name>
<evidence type="ECO:0000313" key="4">
    <source>
        <dbReference type="EMBL" id="GAA1836968.1"/>
    </source>
</evidence>
<dbReference type="RefSeq" id="WP_157428248.1">
    <property type="nucleotide sequence ID" value="NZ_BAAANK010000006.1"/>
</dbReference>
<keyword evidence="5" id="KW-1185">Reference proteome</keyword>
<proteinExistence type="predicted"/>
<keyword evidence="1" id="KW-0808">Transferase</keyword>
<sequence>MTDHRTTDRREHSRPRGLRGRDRFDELLALELVDWDDARAVSLRAAMDDEVGARYAPDLAGLDPTVVAATSAALAIDPRDIEATLIASLDGTPVGHAALRRLGEEWELKRVVTLPSHRGRGVSRALIEEIEHLVVGRGGTRLILQTGNRQPEAIRLYEWLGYRPIAVYPPYDVLPMSRCFARDLT</sequence>
<evidence type="ECO:0000256" key="1">
    <source>
        <dbReference type="ARBA" id="ARBA00022679"/>
    </source>
</evidence>
<dbReference type="EMBL" id="BAAANK010000006">
    <property type="protein sequence ID" value="GAA1836968.1"/>
    <property type="molecule type" value="Genomic_DNA"/>
</dbReference>
<dbReference type="PROSITE" id="PS51186">
    <property type="entry name" value="GNAT"/>
    <property type="match status" value="1"/>
</dbReference>
<comment type="caution">
    <text evidence="4">The sequence shown here is derived from an EMBL/GenBank/DDBJ whole genome shotgun (WGS) entry which is preliminary data.</text>
</comment>
<evidence type="ECO:0000256" key="2">
    <source>
        <dbReference type="ARBA" id="ARBA00023315"/>
    </source>
</evidence>
<dbReference type="SUPFAM" id="SSF55729">
    <property type="entry name" value="Acyl-CoA N-acyltransferases (Nat)"/>
    <property type="match status" value="1"/>
</dbReference>
<dbReference type="Proteomes" id="UP001501746">
    <property type="component" value="Unassembled WGS sequence"/>
</dbReference>
<dbReference type="InterPro" id="IPR050832">
    <property type="entry name" value="Bact_Acetyltransf"/>
</dbReference>